<dbReference type="eggNOG" id="ENOG502RX81">
    <property type="taxonomic scope" value="Eukaryota"/>
</dbReference>
<feature type="compositionally biased region" description="Basic and acidic residues" evidence="1">
    <location>
        <begin position="7"/>
        <end position="18"/>
    </location>
</feature>
<accession>H3A0E1</accession>
<dbReference type="InParanoid" id="H3A0E1"/>
<dbReference type="HOGENOM" id="CLU_013265_2_0_1"/>
<evidence type="ECO:0000256" key="1">
    <source>
        <dbReference type="SAM" id="MobiDB-lite"/>
    </source>
</evidence>
<protein>
    <recommendedName>
        <fullName evidence="4">DUF4371 domain-containing protein</fullName>
    </recommendedName>
</protein>
<dbReference type="PANTHER" id="PTHR37162">
    <property type="entry name" value="HAT FAMILY DIMERISATION DOMAINCONTAINING PROTEIN-RELATED"/>
    <property type="match status" value="1"/>
</dbReference>
<keyword evidence="3" id="KW-1185">Reference proteome</keyword>
<feature type="region of interest" description="Disordered" evidence="1">
    <location>
        <begin position="1"/>
        <end position="24"/>
    </location>
</feature>
<reference evidence="3" key="1">
    <citation type="submission" date="2011-08" db="EMBL/GenBank/DDBJ databases">
        <title>The draft genome of Latimeria chalumnae.</title>
        <authorList>
            <person name="Di Palma F."/>
            <person name="Alfoldi J."/>
            <person name="Johnson J."/>
            <person name="Berlin A."/>
            <person name="Gnerre S."/>
            <person name="Jaffe D."/>
            <person name="MacCallum I."/>
            <person name="Young S."/>
            <person name="Walker B.J."/>
            <person name="Lander E."/>
            <person name="Lindblad-Toh K."/>
        </authorList>
    </citation>
    <scope>NUCLEOTIDE SEQUENCE [LARGE SCALE GENOMIC DNA]</scope>
    <source>
        <strain evidence="3">Wild caught</strain>
    </source>
</reference>
<reference evidence="2" key="3">
    <citation type="submission" date="2025-09" db="UniProtKB">
        <authorList>
            <consortium name="Ensembl"/>
        </authorList>
    </citation>
    <scope>IDENTIFICATION</scope>
</reference>
<dbReference type="EMBL" id="AFYH01196350">
    <property type="status" value="NOT_ANNOTATED_CDS"/>
    <property type="molecule type" value="Genomic_DNA"/>
</dbReference>
<dbReference type="OMA" id="LMNTWAN"/>
<evidence type="ECO:0008006" key="4">
    <source>
        <dbReference type="Google" id="ProtNLM"/>
    </source>
</evidence>
<dbReference type="GeneTree" id="ENSGT00940000164322"/>
<dbReference type="InterPro" id="IPR012337">
    <property type="entry name" value="RNaseH-like_sf"/>
</dbReference>
<dbReference type="Proteomes" id="UP000008672">
    <property type="component" value="Unassembled WGS sequence"/>
</dbReference>
<reference evidence="2" key="2">
    <citation type="submission" date="2025-08" db="UniProtKB">
        <authorList>
            <consortium name="Ensembl"/>
        </authorList>
    </citation>
    <scope>IDENTIFICATION</scope>
</reference>
<organism evidence="2 3">
    <name type="scientific">Latimeria chalumnae</name>
    <name type="common">Coelacanth</name>
    <dbReference type="NCBI Taxonomy" id="7897"/>
    <lineage>
        <taxon>Eukaryota</taxon>
        <taxon>Metazoa</taxon>
        <taxon>Chordata</taxon>
        <taxon>Craniata</taxon>
        <taxon>Vertebrata</taxon>
        <taxon>Euteleostomi</taxon>
        <taxon>Coelacanthiformes</taxon>
        <taxon>Coelacanthidae</taxon>
        <taxon>Latimeria</taxon>
    </lineage>
</organism>
<dbReference type="AlphaFoldDB" id="H3A0E1"/>
<sequence length="617" mass="69802">AAESVWEQERQSKAEGRSFVKPSRKGNKHAFCKYCACDFSISHGGIHDVKVHLKTAKHQPNAELNRSLSSSRGLMNTWANPHNPVNDGATKAEVLFQGFVLQHNLPFAVNDSFNKLVARMFPDSDIAKRYACGHTKASHLIHCIGKESFDKVRKELLPDSEEEKKWYSLSTDGSSDNDDKYFPILVTCEDSEGLIETQFLDMPTVNYADAKNIAETVEKCLSTSGLSLSNCVAFGSDNASVMIDKHRGVLKLLLQEKWNGGEIYGVGCACHLAHLAAKHGAKALSFDPQNFLVDVFCHFDKSAKRKKMLREDISFCNETIRKVLKHVSTRWLSMSRTLERVLEIWDGLRCYFLAHCDDDTDEPGPSKRQKTNGRGGGTHLQIVCVAFTCHYSLIWHIQHADPMIHRLQLAMMKLYQELLGCLMKPSVIMENKDDPLAIDVTAEDLQKFNADLFLGFSASQMIKKQDLEGSYEVGRFRAEVRGFYQKAQVYMKQKFPLKDSVLKAVVFDPENRVKSNFSMIETLLEKFPDVILQNRTNELFVEFMLYQKDRIDKFWHQASQLTEPATGQQQFRLLSQLAKCALLLPHSNAFSESICSVVRKNTTEVRSSLGKTAEGYA</sequence>
<proteinExistence type="predicted"/>
<dbReference type="SUPFAM" id="SSF53098">
    <property type="entry name" value="Ribonuclease H-like"/>
    <property type="match status" value="1"/>
</dbReference>
<dbReference type="PANTHER" id="PTHR37162:SF1">
    <property type="entry name" value="BED-TYPE DOMAIN-CONTAINING PROTEIN"/>
    <property type="match status" value="1"/>
</dbReference>
<name>H3A0E1_LATCH</name>
<dbReference type="Ensembl" id="ENSLACT00000003142.1">
    <property type="protein sequence ID" value="ENSLACP00000003112.1"/>
    <property type="gene ID" value="ENSLACG00000002788.1"/>
</dbReference>
<evidence type="ECO:0000313" key="2">
    <source>
        <dbReference type="Ensembl" id="ENSLACP00000003112.1"/>
    </source>
</evidence>
<evidence type="ECO:0000313" key="3">
    <source>
        <dbReference type="Proteomes" id="UP000008672"/>
    </source>
</evidence>